<feature type="coiled-coil region" evidence="1">
    <location>
        <begin position="264"/>
        <end position="291"/>
    </location>
</feature>
<proteinExistence type="predicted"/>
<evidence type="ECO:0000313" key="5">
    <source>
        <dbReference type="Proteomes" id="UP000636800"/>
    </source>
</evidence>
<dbReference type="GO" id="GO:0090333">
    <property type="term" value="P:regulation of stomatal closure"/>
    <property type="evidence" value="ECO:0007669"/>
    <property type="project" value="InterPro"/>
</dbReference>
<dbReference type="AlphaFoldDB" id="A0A835UKD9"/>
<evidence type="ECO:0000313" key="6">
    <source>
        <dbReference type="Proteomes" id="UP000639772"/>
    </source>
</evidence>
<accession>A0A835UKD9</accession>
<name>A0A835UKD9_VANPL</name>
<dbReference type="EMBL" id="JADCNM010000010">
    <property type="protein sequence ID" value="KAG0464663.1"/>
    <property type="molecule type" value="Genomic_DNA"/>
</dbReference>
<evidence type="ECO:0000259" key="2">
    <source>
        <dbReference type="PROSITE" id="PS50206"/>
    </source>
</evidence>
<dbReference type="OrthoDB" id="2015023at2759"/>
<dbReference type="GO" id="GO:0009704">
    <property type="term" value="P:de-etiolation"/>
    <property type="evidence" value="ECO:0007669"/>
    <property type="project" value="InterPro"/>
</dbReference>
<keyword evidence="5" id="KW-1185">Reference proteome</keyword>
<dbReference type="SUPFAM" id="SSF52821">
    <property type="entry name" value="Rhodanese/Cell cycle control phosphatase"/>
    <property type="match status" value="1"/>
</dbReference>
<dbReference type="InterPro" id="IPR036873">
    <property type="entry name" value="Rhodanese-like_dom_sf"/>
</dbReference>
<protein>
    <recommendedName>
        <fullName evidence="2">Rhodanese domain-containing protein</fullName>
    </recommendedName>
</protein>
<evidence type="ECO:0000313" key="3">
    <source>
        <dbReference type="EMBL" id="KAG0463332.1"/>
    </source>
</evidence>
<organism evidence="4 6">
    <name type="scientific">Vanilla planifolia</name>
    <name type="common">Vanilla</name>
    <dbReference type="NCBI Taxonomy" id="51239"/>
    <lineage>
        <taxon>Eukaryota</taxon>
        <taxon>Viridiplantae</taxon>
        <taxon>Streptophyta</taxon>
        <taxon>Embryophyta</taxon>
        <taxon>Tracheophyta</taxon>
        <taxon>Spermatophyta</taxon>
        <taxon>Magnoliopsida</taxon>
        <taxon>Liliopsida</taxon>
        <taxon>Asparagales</taxon>
        <taxon>Orchidaceae</taxon>
        <taxon>Vanilloideae</taxon>
        <taxon>Vanilleae</taxon>
        <taxon>Vanilla</taxon>
    </lineage>
</organism>
<sequence>MALAVRAAWASGFPHQSTLKHQRRPSPLLLTPSPDVLDFLTVIYQPHISSFEAKAFTFPKEEIVTSLTKVEETIDLVEDAGLKALDFSQYVIKVVIDALKPPLEAGLPVLQTVGDEVVKIAVPVVSDASNRAKEALEGIGIDTGLVISAAKMVAEAGQQVMKVIDVAKPVASSTLETISSADASSVVASGGGLLLAYLLLPPLWSIVSYNFRGYKGNLSPAQTLDLLTSQNYFLIDIRSVKEKTNAGVPRLPSSAKSKIISIPVEELPSKLKELVRNARTAEAEIVALKISFLKRISKGSKIVIMDSYCDTARLVAKALTGLGFKSCWVMSGGFSGGKGWLQSRLGSDSYNVSIAEVLSPSRTIPAAAYRLGITSTTSPKLLPGKTDN</sequence>
<feature type="domain" description="Rhodanese" evidence="2">
    <location>
        <begin position="228"/>
        <end position="349"/>
    </location>
</feature>
<dbReference type="PANTHER" id="PTHR34209:SF1">
    <property type="entry name" value="CALCIUM SENSING RECEPTOR, CHLOROPLASTIC"/>
    <property type="match status" value="1"/>
</dbReference>
<comment type="caution">
    <text evidence="4">The sequence shown here is derived from an EMBL/GenBank/DDBJ whole genome shotgun (WGS) entry which is preliminary data.</text>
</comment>
<dbReference type="CDD" id="cd00158">
    <property type="entry name" value="RHOD"/>
    <property type="match status" value="1"/>
</dbReference>
<evidence type="ECO:0000256" key="1">
    <source>
        <dbReference type="SAM" id="Coils"/>
    </source>
</evidence>
<gene>
    <name evidence="4" type="ORF">HPP92_018827</name>
    <name evidence="3" type="ORF">HPP92_019401</name>
</gene>
<dbReference type="Proteomes" id="UP000639772">
    <property type="component" value="Chromosome 10"/>
</dbReference>
<evidence type="ECO:0000313" key="4">
    <source>
        <dbReference type="EMBL" id="KAG0464663.1"/>
    </source>
</evidence>
<dbReference type="Gene3D" id="3.40.250.10">
    <property type="entry name" value="Rhodanese-like domain"/>
    <property type="match status" value="1"/>
</dbReference>
<dbReference type="InterPro" id="IPR001763">
    <property type="entry name" value="Rhodanese-like_dom"/>
</dbReference>
<keyword evidence="1" id="KW-0175">Coiled coil</keyword>
<dbReference type="InterPro" id="IPR044690">
    <property type="entry name" value="CAS_plant"/>
</dbReference>
<dbReference type="Proteomes" id="UP000636800">
    <property type="component" value="Chromosome 10"/>
</dbReference>
<dbReference type="GO" id="GO:0071277">
    <property type="term" value="P:cellular response to calcium ion"/>
    <property type="evidence" value="ECO:0007669"/>
    <property type="project" value="InterPro"/>
</dbReference>
<reference evidence="5 6" key="1">
    <citation type="journal article" date="2020" name="Nat. Food">
        <title>A phased Vanilla planifolia genome enables genetic improvement of flavour and production.</title>
        <authorList>
            <person name="Hasing T."/>
            <person name="Tang H."/>
            <person name="Brym M."/>
            <person name="Khazi F."/>
            <person name="Huang T."/>
            <person name="Chambers A.H."/>
        </authorList>
    </citation>
    <scope>NUCLEOTIDE SEQUENCE [LARGE SCALE GENOMIC DNA]</scope>
    <source>
        <tissue evidence="4">Leaf</tissue>
    </source>
</reference>
<dbReference type="PROSITE" id="PS50206">
    <property type="entry name" value="RHODANESE_3"/>
    <property type="match status" value="1"/>
</dbReference>
<dbReference type="PANTHER" id="PTHR34209">
    <property type="entry name" value="RHODANESE/CELL CYCLE CONTROL PHOSPHATASE SUPERFAMILY PROTEIN"/>
    <property type="match status" value="1"/>
</dbReference>
<dbReference type="EMBL" id="JADCNL010000010">
    <property type="protein sequence ID" value="KAG0463332.1"/>
    <property type="molecule type" value="Genomic_DNA"/>
</dbReference>